<evidence type="ECO:0000313" key="2">
    <source>
        <dbReference type="Proteomes" id="UP000287872"/>
    </source>
</evidence>
<proteinExistence type="predicted"/>
<name>A0A401UNL3_9CLOT</name>
<organism evidence="1 2">
    <name type="scientific">Clostridium tagluense</name>
    <dbReference type="NCBI Taxonomy" id="360422"/>
    <lineage>
        <taxon>Bacteria</taxon>
        <taxon>Bacillati</taxon>
        <taxon>Bacillota</taxon>
        <taxon>Clostridia</taxon>
        <taxon>Eubacteriales</taxon>
        <taxon>Clostridiaceae</taxon>
        <taxon>Clostridium</taxon>
    </lineage>
</organism>
<dbReference type="AlphaFoldDB" id="A0A401UNL3"/>
<evidence type="ECO:0000313" key="1">
    <source>
        <dbReference type="EMBL" id="GCD11091.1"/>
    </source>
</evidence>
<dbReference type="Proteomes" id="UP000287872">
    <property type="component" value="Unassembled WGS sequence"/>
</dbReference>
<accession>A0A401UNL3</accession>
<gene>
    <name evidence="1" type="ORF">Ctaglu_27140</name>
</gene>
<dbReference type="Gene3D" id="1.20.5.170">
    <property type="match status" value="1"/>
</dbReference>
<keyword evidence="2" id="KW-1185">Reference proteome</keyword>
<dbReference type="RefSeq" id="WP_233439785.1">
    <property type="nucleotide sequence ID" value="NZ_BHYK01000015.1"/>
</dbReference>
<sequence length="138" mass="15728">MDKEILEILKSMQTDIKSMQTDIKSMQTDMKLVKTDIKSMQTDIKSVQTDIKSVQTDVISIQQDVKSVKTTQEEHTQILRALEHKTDVISAEQENLKHEVAEIKGDVKGIRKDLSNVELITASNWSDIVKLKAVKEIY</sequence>
<dbReference type="EMBL" id="BHYK01000015">
    <property type="protein sequence ID" value="GCD11091.1"/>
    <property type="molecule type" value="Genomic_DNA"/>
</dbReference>
<dbReference type="SUPFAM" id="SSF58100">
    <property type="entry name" value="Bacterial hemolysins"/>
    <property type="match status" value="1"/>
</dbReference>
<reference evidence="1 2" key="1">
    <citation type="submission" date="2018-11" db="EMBL/GenBank/DDBJ databases">
        <title>Genome sequencing and assembly of Clostridium tagluense strain A121.</title>
        <authorList>
            <person name="Murakami T."/>
            <person name="Segawa T."/>
            <person name="Shcherbakova V.A."/>
            <person name="Mori H."/>
            <person name="Yoshimura Y."/>
        </authorList>
    </citation>
    <scope>NUCLEOTIDE SEQUENCE [LARGE SCALE GENOMIC DNA]</scope>
    <source>
        <strain evidence="1 2">A121</strain>
    </source>
</reference>
<protein>
    <submittedName>
        <fullName evidence="1">Uncharacterized protein</fullName>
    </submittedName>
</protein>
<comment type="caution">
    <text evidence="1">The sequence shown here is derived from an EMBL/GenBank/DDBJ whole genome shotgun (WGS) entry which is preliminary data.</text>
</comment>
<dbReference type="Gene3D" id="6.10.250.3110">
    <property type="match status" value="1"/>
</dbReference>